<protein>
    <recommendedName>
        <fullName evidence="1">Aminoglycoside phosphotransferase domain-containing protein</fullName>
    </recommendedName>
</protein>
<accession>A0A438NJH5</accession>
<gene>
    <name evidence="2" type="ORF">B0A52_00247</name>
</gene>
<dbReference type="SUPFAM" id="SSF56112">
    <property type="entry name" value="Protein kinase-like (PK-like)"/>
    <property type="match status" value="1"/>
</dbReference>
<dbReference type="InterPro" id="IPR051678">
    <property type="entry name" value="AGP_Transferase"/>
</dbReference>
<name>A0A438NJH5_EXOME</name>
<dbReference type="AlphaFoldDB" id="A0A438NJH5"/>
<evidence type="ECO:0000313" key="2">
    <source>
        <dbReference type="EMBL" id="RVX75890.1"/>
    </source>
</evidence>
<dbReference type="Proteomes" id="UP000288859">
    <property type="component" value="Unassembled WGS sequence"/>
</dbReference>
<sequence length="296" mass="33867">MSDSFTEDDIIRRCNEATPEDILYNPEEGNKVLKLSNKLVVKFGYMLSEDEARNQAKAYEILDPEIVRVPRVHQYFMDSNKRGHIVMDFMEGIHKDSITETSQIHDMSRILTHFASIKSQVPGPLAGGPSNCFLFGLSESPTFQSIEDLEAWFNIRLHDPAAKISFAGMDLVFCHLDLFPRNVLWLENQPPCILDWASAGFYPRIFERCSQLITQQPEENKVILDECIPKSQLAQVDLMIKAWWNSIRSSFSHRTQEKIEIHIDPAELAPLYYPTPGSYLDESTPQAGHVNTHARQ</sequence>
<reference evidence="2 3" key="1">
    <citation type="submission" date="2017-03" db="EMBL/GenBank/DDBJ databases">
        <title>Genomes of endolithic fungi from Antarctica.</title>
        <authorList>
            <person name="Coleine C."/>
            <person name="Masonjones S."/>
            <person name="Stajich J.E."/>
        </authorList>
    </citation>
    <scope>NUCLEOTIDE SEQUENCE [LARGE SCALE GENOMIC DNA]</scope>
    <source>
        <strain evidence="2 3">CCFEE 6314</strain>
    </source>
</reference>
<dbReference type="EMBL" id="NAJM01000001">
    <property type="protein sequence ID" value="RVX75890.1"/>
    <property type="molecule type" value="Genomic_DNA"/>
</dbReference>
<dbReference type="InterPro" id="IPR002575">
    <property type="entry name" value="Aminoglycoside_PTrfase"/>
</dbReference>
<dbReference type="PANTHER" id="PTHR21310">
    <property type="entry name" value="AMINOGLYCOSIDE PHOSPHOTRANSFERASE-RELATED-RELATED"/>
    <property type="match status" value="1"/>
</dbReference>
<organism evidence="2 3">
    <name type="scientific">Exophiala mesophila</name>
    <name type="common">Black yeast-like fungus</name>
    <dbReference type="NCBI Taxonomy" id="212818"/>
    <lineage>
        <taxon>Eukaryota</taxon>
        <taxon>Fungi</taxon>
        <taxon>Dikarya</taxon>
        <taxon>Ascomycota</taxon>
        <taxon>Pezizomycotina</taxon>
        <taxon>Eurotiomycetes</taxon>
        <taxon>Chaetothyriomycetidae</taxon>
        <taxon>Chaetothyriales</taxon>
        <taxon>Herpotrichiellaceae</taxon>
        <taxon>Exophiala</taxon>
    </lineage>
</organism>
<comment type="caution">
    <text evidence="2">The sequence shown here is derived from an EMBL/GenBank/DDBJ whole genome shotgun (WGS) entry which is preliminary data.</text>
</comment>
<feature type="domain" description="Aminoglycoside phosphotransferase" evidence="1">
    <location>
        <begin position="47"/>
        <end position="207"/>
    </location>
</feature>
<dbReference type="PANTHER" id="PTHR21310:SF39">
    <property type="entry name" value="AMINOGLYCOSIDE PHOSPHOTRANSFERASE DOMAIN-CONTAINING PROTEIN"/>
    <property type="match status" value="1"/>
</dbReference>
<proteinExistence type="predicted"/>
<dbReference type="Pfam" id="PF01636">
    <property type="entry name" value="APH"/>
    <property type="match status" value="1"/>
</dbReference>
<dbReference type="InterPro" id="IPR011009">
    <property type="entry name" value="Kinase-like_dom_sf"/>
</dbReference>
<evidence type="ECO:0000313" key="3">
    <source>
        <dbReference type="Proteomes" id="UP000288859"/>
    </source>
</evidence>
<dbReference type="OrthoDB" id="3250044at2759"/>
<evidence type="ECO:0000259" key="1">
    <source>
        <dbReference type="Pfam" id="PF01636"/>
    </source>
</evidence>
<dbReference type="Gene3D" id="3.90.1200.10">
    <property type="match status" value="1"/>
</dbReference>
<dbReference type="VEuPathDB" id="FungiDB:PV10_09156"/>